<gene>
    <name evidence="2" type="ORF">FEM41_19970</name>
</gene>
<evidence type="ECO:0000259" key="1">
    <source>
        <dbReference type="Pfam" id="PF13264"/>
    </source>
</evidence>
<dbReference type="Pfam" id="PF13264">
    <property type="entry name" value="DUF4055"/>
    <property type="match status" value="1"/>
</dbReference>
<dbReference type="InterPro" id="IPR025129">
    <property type="entry name" value="DUF4055"/>
</dbReference>
<reference evidence="2 3" key="1">
    <citation type="submission" date="2019-05" db="EMBL/GenBank/DDBJ databases">
        <title>Complete genome sequence of Izhakiella calystegiae KSNA2, an endophyte isolated from beach morning glory (Calystegia soldanella).</title>
        <authorList>
            <person name="Jiang L."/>
            <person name="Jeong J.C."/>
            <person name="Kim C.Y."/>
            <person name="Kim D.H."/>
            <person name="Kim S.W."/>
            <person name="Lee j."/>
        </authorList>
    </citation>
    <scope>NUCLEOTIDE SEQUENCE [LARGE SCALE GENOMIC DNA]</scope>
    <source>
        <strain evidence="2 3">KSNA2</strain>
    </source>
</reference>
<dbReference type="KEGG" id="izh:FEM41_19970"/>
<evidence type="ECO:0000313" key="3">
    <source>
        <dbReference type="Proteomes" id="UP000302163"/>
    </source>
</evidence>
<dbReference type="RefSeq" id="WP_138097923.1">
    <property type="nucleotide sequence ID" value="NZ_CP040428.1"/>
</dbReference>
<feature type="domain" description="DUF4055" evidence="1">
    <location>
        <begin position="248"/>
        <end position="386"/>
    </location>
</feature>
<name>A0A4V1G835_9ENTR</name>
<dbReference type="OrthoDB" id="6668483at2"/>
<sequence length="469" mass="52033">MSNYDITFIRPEQKAACEIWKKIRDVCKGAEAIKSAGHEYLPKLAPSDKSARNRKRNEDYLTRAVFYAITSNTKIGLLGLAFRKDPTLTAPEKLEYAQSNADGAGTSIYQQAQQVLDNVLEVAREGLYVDYADGANQAIILRYQAENIINWRTDRINGRDQLVLVVLRECIEEPDGYGFKNVIQYRELALEEGRFVCRVWRRSGETGSGGYEVSSEYWPKPKSETSWDEIPFTFVGAQNNDPTIDESPLAALTEINLGHYRNSADYEDSVWFCGQVQPYISGLDSMWRDWLEKNGIKVGSREPLLLPKDGSFGYAQAAPNMLAKEAMDSKRDYMVQLGARLIEQNSAAKTATQASGEQTSSTSVLGICVSNVTEAYGRALAWCARYLGMKGEEPTFVISQEFIAKVAESGMVTAIVSAWQSGAIRDSDMVRALQRLDIIDPGDSIEDVIDTIRNQEPTLIGSGGGNGDD</sequence>
<evidence type="ECO:0000313" key="2">
    <source>
        <dbReference type="EMBL" id="QCT21767.1"/>
    </source>
</evidence>
<organism evidence="2 3">
    <name type="scientific">Jejubacter calystegiae</name>
    <dbReference type="NCBI Taxonomy" id="2579935"/>
    <lineage>
        <taxon>Bacteria</taxon>
        <taxon>Pseudomonadati</taxon>
        <taxon>Pseudomonadota</taxon>
        <taxon>Gammaproteobacteria</taxon>
        <taxon>Enterobacterales</taxon>
        <taxon>Enterobacteriaceae</taxon>
        <taxon>Jejubacter</taxon>
    </lineage>
</organism>
<dbReference type="Proteomes" id="UP000302163">
    <property type="component" value="Chromosome"/>
</dbReference>
<dbReference type="EMBL" id="CP040428">
    <property type="protein sequence ID" value="QCT21767.1"/>
    <property type="molecule type" value="Genomic_DNA"/>
</dbReference>
<dbReference type="AlphaFoldDB" id="A0A4V1G835"/>
<accession>A0A4V1G835</accession>
<keyword evidence="3" id="KW-1185">Reference proteome</keyword>
<protein>
    <submittedName>
        <fullName evidence="2">DUF4055 domain-containing protein</fullName>
    </submittedName>
</protein>
<proteinExistence type="predicted"/>